<evidence type="ECO:0000256" key="1">
    <source>
        <dbReference type="SAM" id="Phobius"/>
    </source>
</evidence>
<accession>A0A7W0I6R6</accession>
<keyword evidence="1" id="KW-1133">Transmembrane helix</keyword>
<comment type="caution">
    <text evidence="2">The sequence shown here is derived from an EMBL/GenBank/DDBJ whole genome shotgun (WGS) entry which is preliminary data.</text>
</comment>
<reference evidence="2 3" key="1">
    <citation type="submission" date="2020-07" db="EMBL/GenBank/DDBJ databases">
        <title>Streptomyces isolated from Indian soil.</title>
        <authorList>
            <person name="Mandal S."/>
            <person name="Maiti P.K."/>
        </authorList>
    </citation>
    <scope>NUCLEOTIDE SEQUENCE [LARGE SCALE GENOMIC DNA]</scope>
    <source>
        <strain evidence="2 3">PSKA28</strain>
    </source>
</reference>
<proteinExistence type="predicted"/>
<gene>
    <name evidence="2" type="ORF">H1D24_00770</name>
</gene>
<organism evidence="2 3">
    <name type="scientific">Streptomyces himalayensis subsp. himalayensis</name>
    <dbReference type="NCBI Taxonomy" id="2756131"/>
    <lineage>
        <taxon>Bacteria</taxon>
        <taxon>Bacillati</taxon>
        <taxon>Actinomycetota</taxon>
        <taxon>Actinomycetes</taxon>
        <taxon>Kitasatosporales</taxon>
        <taxon>Streptomycetaceae</taxon>
        <taxon>Streptomyces</taxon>
        <taxon>Streptomyces himalayensis</taxon>
    </lineage>
</organism>
<name>A0A7W0I6R6_9ACTN</name>
<feature type="transmembrane region" description="Helical" evidence="1">
    <location>
        <begin position="209"/>
        <end position="231"/>
    </location>
</feature>
<keyword evidence="1" id="KW-0472">Membrane</keyword>
<feature type="transmembrane region" description="Helical" evidence="1">
    <location>
        <begin position="263"/>
        <end position="287"/>
    </location>
</feature>
<evidence type="ECO:0000313" key="2">
    <source>
        <dbReference type="EMBL" id="MBA2944388.1"/>
    </source>
</evidence>
<feature type="transmembrane region" description="Helical" evidence="1">
    <location>
        <begin position="237"/>
        <end position="256"/>
    </location>
</feature>
<dbReference type="EMBL" id="JACEHE010000001">
    <property type="protein sequence ID" value="MBA2944388.1"/>
    <property type="molecule type" value="Genomic_DNA"/>
</dbReference>
<feature type="transmembrane region" description="Helical" evidence="1">
    <location>
        <begin position="169"/>
        <end position="188"/>
    </location>
</feature>
<feature type="transmembrane region" description="Helical" evidence="1">
    <location>
        <begin position="307"/>
        <end position="326"/>
    </location>
</feature>
<dbReference type="AlphaFoldDB" id="A0A7W0I6R6"/>
<keyword evidence="1" id="KW-0812">Transmembrane</keyword>
<dbReference type="Proteomes" id="UP000545761">
    <property type="component" value="Unassembled WGS sequence"/>
</dbReference>
<protein>
    <recommendedName>
        <fullName evidence="4">Integral membrane protein</fullName>
    </recommendedName>
</protein>
<evidence type="ECO:0000313" key="3">
    <source>
        <dbReference type="Proteomes" id="UP000545761"/>
    </source>
</evidence>
<feature type="transmembrane region" description="Helical" evidence="1">
    <location>
        <begin position="137"/>
        <end position="157"/>
    </location>
</feature>
<sequence length="342" mass="33879">MHPHRELCEQAIDPLEIAAGLEAHGVTDRTAARFRHRDVFSLAEEMYARVPRAGEPAESPTAPGAPEARAGWAAMALLPGAVCVLVVAGMHFLGGQLRLAVGIGGAIAVTAALCLALRHGPLRSPGRTGTATRAWTCWLIAYAVCGDGLLTAALAGGPDEPLPLATAPALGLALAVVPATWGAYLFAAKARSKVAVSRGLDEFGAAVRPLLLGIFALFLTALGALLGLSGAVLGEDAAYAGAGALGALLLLARLLAAHGAGHVPAVVLGAAGGLEMLALASAFAGRVPGCSVLAVPVEAAVDAGGPGLVPAAVCGVAALVLLIHAVRGLAAASAHATPEDAS</sequence>
<evidence type="ECO:0008006" key="4">
    <source>
        <dbReference type="Google" id="ProtNLM"/>
    </source>
</evidence>
<feature type="transmembrane region" description="Helical" evidence="1">
    <location>
        <begin position="72"/>
        <end position="93"/>
    </location>
</feature>
<feature type="transmembrane region" description="Helical" evidence="1">
    <location>
        <begin position="99"/>
        <end position="117"/>
    </location>
</feature>